<dbReference type="EMBL" id="PXOF01000178">
    <property type="protein sequence ID" value="RGP60892.1"/>
    <property type="molecule type" value="Genomic_DNA"/>
</dbReference>
<evidence type="ECO:0000313" key="2">
    <source>
        <dbReference type="EMBL" id="RGP60892.1"/>
    </source>
</evidence>
<name>A0A395RM03_FUSSP</name>
<evidence type="ECO:0000313" key="3">
    <source>
        <dbReference type="Proteomes" id="UP000266152"/>
    </source>
</evidence>
<dbReference type="Proteomes" id="UP000266152">
    <property type="component" value="Unassembled WGS sequence"/>
</dbReference>
<sequence>MESDKDPLLVPIQLQAFVLSAAVCNKDNKDDHGARIMPITQPNYTFLRLDNFLIQSDVLNHADLHCSAPAEANPRLTDLGARPPTERRDRQGVYLHWILPQTYRSGVASSDSVSKKRRENERLRRGLAPAPSEPSTDPKEQLTNSPEFLEPPTRWIVIRKLDMDSISPVEAKSFFKEYEAWVIESDYRWSLDSIPPNYDLQVDVSPFVLGVKSGDKTSIEQQAEVFIGRKTPLEKWTEDPHAERADITLLRSSNQLFADFQLHNSNVFSMLDNFEYFDRKDSKEPRFLEEARASYYLLGWHRDEEKDPLMATDRSHAEIIQGIFMSLKQTGIDDTTSWLKAKDPTHLCLHGTLYDVVWNQKHKPTTVPADKYAAILRNKELPAISVGTTPIDALITYCSSRSDKESDELIKRLEEDILLIDALLHARDDGVEGQREAKDIAYNWSFNRSQGGIHYFIAGEDSEGQAMKPDENSVKALRTLNEHQSLLDASRKGAQQYRWDIFSLWWKYVTDVTNKTDDRVNSDFEGKVKLVSDKLALLNSRIDFLDGRVNKLIEDGKAKGGHLHGVKTGTDPFYYRPRDPTVLVGAIDHGWPSDFNDDIEVRIPAQTVNVDETLPFPKGLSDLYDVIKTKFADVGALKYADKLCQEFYALIPSKTKASDAALHKGQAYPLFHDTKSLIKENKLWRDRWEDRQPWFPLYAEWEVEYTHVPSKLWQLDQQASRLSDSKKARYGIPADDGIPLWEKMKDGRPQPIDDIRTLSGRVLILPQPSFSLKAKVKQLFSDTPPSILKPIISPDKQKELSDNIDRLSFLSAPLAGLSEGLLTLSQGTHIKPENKYIENGTQRTSAVGAAIFDDPGLTKEVIEMIQNNSALTPYSSMSDFMDSDFCPFKPVTHGQFRFTKFNIIDKFGQTLVAIDPKPRVGGPEPIYPCISDYYEPQVIALKDGTKSANTVMKNDGSKCEFIQIPPQINQSSRLNAHFVVYSGDDEIKKDKRPYWRPATEWENPIWGWVVLNYADQGIQLFLPDGTFYREIRFGGPGGVITDPKWLPFAQDPHLPPVDNTAQLDALINQLGASKDYARGFWDMLSLAVDNMAPAPSAYAEFVSSIVGRPLALANMGWSLELEGSPLENESTRSGHKKPPRHLVPENKDDKNSYNFQVKLGDFFREYDGLVGYFDANPEPDVDDKRSKELKLDEIKTYFIGKSEAKNLRSISKDNYPSFKPFWTGQFDNKKAVEPSDYIDRQVRQLQIFGAIFDPFTPIHGYSSILPTRSLQLPPWTWEAPMENMTAFFHAGPLTLPADVGDYDADHPLTTATVKDRPFRNAALPSLPEGDWSWLQPFVDKTPGSKIPLYNAFGIEAKGNPLKPGFQKGPYTAIEGFLQLRQPINKDKAKKPEKPKVP</sequence>
<feature type="region of interest" description="Disordered" evidence="1">
    <location>
        <begin position="1124"/>
        <end position="1149"/>
    </location>
</feature>
<gene>
    <name evidence="2" type="ORF">FSPOR_10393</name>
</gene>
<feature type="region of interest" description="Disordered" evidence="1">
    <location>
        <begin position="108"/>
        <end position="147"/>
    </location>
</feature>
<keyword evidence="3" id="KW-1185">Reference proteome</keyword>
<evidence type="ECO:0000256" key="1">
    <source>
        <dbReference type="SAM" id="MobiDB-lite"/>
    </source>
</evidence>
<protein>
    <submittedName>
        <fullName evidence="2">Cell surface receptor ipt/tig domain-containing protein</fullName>
    </submittedName>
</protein>
<keyword evidence="2" id="KW-0675">Receptor</keyword>
<comment type="caution">
    <text evidence="2">The sequence shown here is derived from an EMBL/GenBank/DDBJ whole genome shotgun (WGS) entry which is preliminary data.</text>
</comment>
<dbReference type="STRING" id="5514.A0A395RM03"/>
<accession>A0A395RM03</accession>
<reference evidence="2 3" key="1">
    <citation type="journal article" date="2018" name="PLoS Pathog.">
        <title>Evolution of structural diversity of trichothecenes, a family of toxins produced by plant pathogenic and entomopathogenic fungi.</title>
        <authorList>
            <person name="Proctor R.H."/>
            <person name="McCormick S.P."/>
            <person name="Kim H.S."/>
            <person name="Cardoza R.E."/>
            <person name="Stanley A.M."/>
            <person name="Lindo L."/>
            <person name="Kelly A."/>
            <person name="Brown D.W."/>
            <person name="Lee T."/>
            <person name="Vaughan M.M."/>
            <person name="Alexander N.J."/>
            <person name="Busman M."/>
            <person name="Gutierrez S."/>
        </authorList>
    </citation>
    <scope>NUCLEOTIDE SEQUENCE [LARGE SCALE GENOMIC DNA]</scope>
    <source>
        <strain evidence="2 3">NRRL 3299</strain>
    </source>
</reference>
<organism evidence="2 3">
    <name type="scientific">Fusarium sporotrichioides</name>
    <dbReference type="NCBI Taxonomy" id="5514"/>
    <lineage>
        <taxon>Eukaryota</taxon>
        <taxon>Fungi</taxon>
        <taxon>Dikarya</taxon>
        <taxon>Ascomycota</taxon>
        <taxon>Pezizomycotina</taxon>
        <taxon>Sordariomycetes</taxon>
        <taxon>Hypocreomycetidae</taxon>
        <taxon>Hypocreales</taxon>
        <taxon>Nectriaceae</taxon>
        <taxon>Fusarium</taxon>
    </lineage>
</organism>
<proteinExistence type="predicted"/>